<feature type="transmembrane region" description="Helical" evidence="1">
    <location>
        <begin position="6"/>
        <end position="28"/>
    </location>
</feature>
<accession>A0A0U3TGN6</accession>
<keyword evidence="3" id="KW-1185">Reference proteome</keyword>
<dbReference type="EMBL" id="CP011502">
    <property type="protein sequence ID" value="ALX04743.1"/>
    <property type="molecule type" value="Genomic_DNA"/>
</dbReference>
<evidence type="ECO:0000313" key="2">
    <source>
        <dbReference type="EMBL" id="ALX04743.1"/>
    </source>
</evidence>
<gene>
    <name evidence="2" type="ORF">AERYTH_08560</name>
</gene>
<proteinExistence type="predicted"/>
<dbReference type="Proteomes" id="UP000067689">
    <property type="component" value="Chromosome"/>
</dbReference>
<dbReference type="STRING" id="2041.AERYTH_08560"/>
<evidence type="ECO:0008006" key="4">
    <source>
        <dbReference type="Google" id="ProtNLM"/>
    </source>
</evidence>
<protein>
    <recommendedName>
        <fullName evidence="4">DUF2550 family protein</fullName>
    </recommendedName>
</protein>
<evidence type="ECO:0000313" key="3">
    <source>
        <dbReference type="Proteomes" id="UP000067689"/>
    </source>
</evidence>
<dbReference type="KEGG" id="aer:AERYTH_08560"/>
<keyword evidence="1" id="KW-0812">Transmembrane</keyword>
<name>A0A0U3TGN6_9ACTN</name>
<evidence type="ECO:0000256" key="1">
    <source>
        <dbReference type="SAM" id="Phobius"/>
    </source>
</evidence>
<organism evidence="2 3">
    <name type="scientific">Aeromicrobium erythreum</name>
    <dbReference type="NCBI Taxonomy" id="2041"/>
    <lineage>
        <taxon>Bacteria</taxon>
        <taxon>Bacillati</taxon>
        <taxon>Actinomycetota</taxon>
        <taxon>Actinomycetes</taxon>
        <taxon>Propionibacteriales</taxon>
        <taxon>Nocardioidaceae</taxon>
        <taxon>Aeromicrobium</taxon>
    </lineage>
</organism>
<dbReference type="AlphaFoldDB" id="A0A0U3TGN6"/>
<keyword evidence="1" id="KW-0472">Membrane</keyword>
<sequence length="139" mass="14707">MGTLLAVLALVAGLVLLLVVVGLVRLALVRRGHRRRVAGYAPEVVEQAGLFAVASDRQTQVRGIGSLLLGREHLAFVPLVAGRDVEVPRDAITSATLSRTFLGRSTGADLLVVTWSLDGLADAAAFQVSDPAGWRDRLS</sequence>
<dbReference type="RefSeq" id="WP_067857261.1">
    <property type="nucleotide sequence ID" value="NZ_CP011502.1"/>
</dbReference>
<reference evidence="2 3" key="1">
    <citation type="journal article" date="1991" name="Int. J. Syst. Bacteriol.">
        <title>Description of the erythromycin-producing bacterium Arthrobacter sp. strain NRRL B-3381 as Aeromicrobium erythreum gen. nov., sp. nov.</title>
        <authorList>
            <person name="Miller E.S."/>
            <person name="Woese C.R."/>
            <person name="Brenner S."/>
        </authorList>
    </citation>
    <scope>NUCLEOTIDE SEQUENCE [LARGE SCALE GENOMIC DNA]</scope>
    <source>
        <strain evidence="2 3">AR18</strain>
    </source>
</reference>
<keyword evidence="1" id="KW-1133">Transmembrane helix</keyword>
<dbReference type="PATRIC" id="fig|2041.4.peg.1794"/>
<dbReference type="OrthoDB" id="3747944at2"/>